<protein>
    <submittedName>
        <fullName evidence="1">Uncharacterized protein</fullName>
    </submittedName>
</protein>
<comment type="caution">
    <text evidence="1">The sequence shown here is derived from an EMBL/GenBank/DDBJ whole genome shotgun (WGS) entry which is preliminary data.</text>
</comment>
<proteinExistence type="predicted"/>
<gene>
    <name evidence="1" type="ORF">Mco01_07360</name>
</gene>
<name>A0ABQ4FSD8_9ACTN</name>
<accession>A0ABQ4FSD8</accession>
<dbReference type="EMBL" id="BOOC01000002">
    <property type="protein sequence ID" value="GIH37736.1"/>
    <property type="molecule type" value="Genomic_DNA"/>
</dbReference>
<evidence type="ECO:0000313" key="1">
    <source>
        <dbReference type="EMBL" id="GIH37736.1"/>
    </source>
</evidence>
<dbReference type="Proteomes" id="UP000603904">
    <property type="component" value="Unassembled WGS sequence"/>
</dbReference>
<organism evidence="1 2">
    <name type="scientific">Microbispora corallina</name>
    <dbReference type="NCBI Taxonomy" id="83302"/>
    <lineage>
        <taxon>Bacteria</taxon>
        <taxon>Bacillati</taxon>
        <taxon>Actinomycetota</taxon>
        <taxon>Actinomycetes</taxon>
        <taxon>Streptosporangiales</taxon>
        <taxon>Streptosporangiaceae</taxon>
        <taxon>Microbispora</taxon>
    </lineage>
</organism>
<reference evidence="1 2" key="1">
    <citation type="submission" date="2021-01" db="EMBL/GenBank/DDBJ databases">
        <title>Whole genome shotgun sequence of Microbispora corallina NBRC 16416.</title>
        <authorList>
            <person name="Komaki H."/>
            <person name="Tamura T."/>
        </authorList>
    </citation>
    <scope>NUCLEOTIDE SEQUENCE [LARGE SCALE GENOMIC DNA]</scope>
    <source>
        <strain evidence="1 2">NBRC 16416</strain>
    </source>
</reference>
<evidence type="ECO:0000313" key="2">
    <source>
        <dbReference type="Proteomes" id="UP000603904"/>
    </source>
</evidence>
<keyword evidence="2" id="KW-1185">Reference proteome</keyword>
<sequence>MDQSDVTRSPAEIPLPPPYHGLHLAPVMRGFEPIVWLSPTRRSDVVRVRRHTCECVPIIYELCHSGGLLFIRRTVRNAEGPSIHESERLITVRMEALWERLITGQAR</sequence>